<proteinExistence type="predicted"/>
<dbReference type="AlphaFoldDB" id="A0AAE8W641"/>
<dbReference type="SUPFAM" id="SSF51679">
    <property type="entry name" value="Bacterial luciferase-like"/>
    <property type="match status" value="1"/>
</dbReference>
<dbReference type="GO" id="GO:0016705">
    <property type="term" value="F:oxidoreductase activity, acting on paired donors, with incorporation or reduction of molecular oxygen"/>
    <property type="evidence" value="ECO:0007669"/>
    <property type="project" value="InterPro"/>
</dbReference>
<evidence type="ECO:0000256" key="1">
    <source>
        <dbReference type="SAM" id="MobiDB-lite"/>
    </source>
</evidence>
<gene>
    <name evidence="3" type="ORF">Sipo8835_14130</name>
</gene>
<dbReference type="InterPro" id="IPR036661">
    <property type="entry name" value="Luciferase-like_sf"/>
</dbReference>
<organism evidence="3 4">
    <name type="scientific">Streptomyces ipomoeae</name>
    <dbReference type="NCBI Taxonomy" id="103232"/>
    <lineage>
        <taxon>Bacteria</taxon>
        <taxon>Bacillati</taxon>
        <taxon>Actinomycetota</taxon>
        <taxon>Actinomycetes</taxon>
        <taxon>Kitasatosporales</taxon>
        <taxon>Streptomycetaceae</taxon>
        <taxon>Streptomyces</taxon>
    </lineage>
</organism>
<dbReference type="EMBL" id="SPAZ01000119">
    <property type="protein sequence ID" value="TQE35030.1"/>
    <property type="molecule type" value="Genomic_DNA"/>
</dbReference>
<reference evidence="3 4" key="1">
    <citation type="submission" date="2019-03" db="EMBL/GenBank/DDBJ databases">
        <title>Comparative genomic analyses of the sweetpotato soil rot pathogen, Streptomyces ipomoeae.</title>
        <authorList>
            <person name="Ruschel Soares N."/>
            <person name="Badger J.H."/>
            <person name="Huguet-Tapia J.C."/>
            <person name="Clark C.A."/>
            <person name="Pettis G.S."/>
        </authorList>
    </citation>
    <scope>NUCLEOTIDE SEQUENCE [LARGE SCALE GENOMIC DNA]</scope>
    <source>
        <strain evidence="3 4">88-35</strain>
    </source>
</reference>
<dbReference type="RefSeq" id="WP_141582256.1">
    <property type="nucleotide sequence ID" value="NZ_SPAZ01000119.1"/>
</dbReference>
<dbReference type="InterPro" id="IPR011251">
    <property type="entry name" value="Luciferase-like_dom"/>
</dbReference>
<feature type="domain" description="Luciferase-like" evidence="2">
    <location>
        <begin position="4"/>
        <end position="83"/>
    </location>
</feature>
<evidence type="ECO:0000259" key="2">
    <source>
        <dbReference type="Pfam" id="PF00296"/>
    </source>
</evidence>
<comment type="caution">
    <text evidence="3">The sequence shown here is derived from an EMBL/GenBank/DDBJ whole genome shotgun (WGS) entry which is preliminary data.</text>
</comment>
<dbReference type="Proteomes" id="UP000318720">
    <property type="component" value="Unassembled WGS sequence"/>
</dbReference>
<feature type="region of interest" description="Disordered" evidence="1">
    <location>
        <begin position="114"/>
        <end position="147"/>
    </location>
</feature>
<name>A0AAE8W641_9ACTN</name>
<feature type="non-terminal residue" evidence="3">
    <location>
        <position position="1"/>
    </location>
</feature>
<dbReference type="Gene3D" id="3.20.20.30">
    <property type="entry name" value="Luciferase-like domain"/>
    <property type="match status" value="1"/>
</dbReference>
<accession>A0AAE8W641</accession>
<evidence type="ECO:0000313" key="4">
    <source>
        <dbReference type="Proteomes" id="UP000318720"/>
    </source>
</evidence>
<feature type="compositionally biased region" description="Basic and acidic residues" evidence="1">
    <location>
        <begin position="133"/>
        <end position="147"/>
    </location>
</feature>
<sequence length="147" mass="15482">RVRGYAALYLGGMGGREDNHYTQLAERMGFGPQARAVQERFLAGDYPGAMAAVPLEFLDATSLLGPRERIAERMTAFAEAGATTLNVMPVGPGLPGPDRAAGALRTAVEAAELAGLLASDPRPANPRPQGTHEAPHSQGETRTHDHA</sequence>
<evidence type="ECO:0000313" key="3">
    <source>
        <dbReference type="EMBL" id="TQE35030.1"/>
    </source>
</evidence>
<dbReference type="Pfam" id="PF00296">
    <property type="entry name" value="Bac_luciferase"/>
    <property type="match status" value="1"/>
</dbReference>
<protein>
    <submittedName>
        <fullName evidence="3">LLM class flavin-dependent oxidoreductase</fullName>
    </submittedName>
</protein>